<accession>A0ACB8QE03</accession>
<name>A0ACB8QE03_9AGAM</name>
<gene>
    <name evidence="1" type="ORF">K488DRAFT_79824</name>
</gene>
<protein>
    <submittedName>
        <fullName evidence="1">MFS polyamine transporter</fullName>
    </submittedName>
</protein>
<keyword evidence="2" id="KW-1185">Reference proteome</keyword>
<proteinExistence type="predicted"/>
<reference evidence="1" key="2">
    <citation type="journal article" date="2022" name="New Phytol.">
        <title>Evolutionary transition to the ectomycorrhizal habit in the genomes of a hyperdiverse lineage of mushroom-forming fungi.</title>
        <authorList>
            <person name="Looney B."/>
            <person name="Miyauchi S."/>
            <person name="Morin E."/>
            <person name="Drula E."/>
            <person name="Courty P.E."/>
            <person name="Kohler A."/>
            <person name="Kuo A."/>
            <person name="LaButti K."/>
            <person name="Pangilinan J."/>
            <person name="Lipzen A."/>
            <person name="Riley R."/>
            <person name="Andreopoulos W."/>
            <person name="He G."/>
            <person name="Johnson J."/>
            <person name="Nolan M."/>
            <person name="Tritt A."/>
            <person name="Barry K.W."/>
            <person name="Grigoriev I.V."/>
            <person name="Nagy L.G."/>
            <person name="Hibbett D."/>
            <person name="Henrissat B."/>
            <person name="Matheny P.B."/>
            <person name="Labbe J."/>
            <person name="Martin F.M."/>
        </authorList>
    </citation>
    <scope>NUCLEOTIDE SEQUENCE</scope>
    <source>
        <strain evidence="1">EC-137</strain>
    </source>
</reference>
<sequence>MSRPQTAKLEREIREDEDRIERYGADDPHAPPSKQPQGPHTEARAPVHAEKEGKEEKDPNLVGWDGSQDKENPQNWSRRYKWFVTIVCSIMTVNVTFASSAPASATELIVSYFGVKLEVSILITSLFLLGYVAGPILWGPGSELVGRRPIFCVTMVLYTIFMLGQALAHNIETLLVTRFLSGFFACAPLTNSGGVIADVWDPVTRGTASSIFTTMVFLGPVLGPIVAGFIAERTGDFRWVFWVMMMFAGVCSAITIIFLPETYSPKLLAKKAKRLRAEGNKDAYAEFERQDWAFGPLVERTIKRPFKMLAVEPILVLITIYTSIVYGVLYSLFEALPIIFMQKRGFTISQSGLIFIGVGIGSTLGALISLYTTRMYPRLVREWRGFPPPEYRLYGGMIAGPALVVGAFWLGWSGNFASVPWYVPTLSTILIGASIALIFISFISYIVDTYLMYAASALAANTIVRSAVGAAFPLFTTQMYSGLGIGGACSLVGGVALILAPIPFLFFRYGARIRRGSRFAPCIDLKIAEALERERAADDGKTKEEV</sequence>
<evidence type="ECO:0000313" key="1">
    <source>
        <dbReference type="EMBL" id="KAI0030043.1"/>
    </source>
</evidence>
<comment type="caution">
    <text evidence="1">The sequence shown here is derived from an EMBL/GenBank/DDBJ whole genome shotgun (WGS) entry which is preliminary data.</text>
</comment>
<reference evidence="1" key="1">
    <citation type="submission" date="2021-02" db="EMBL/GenBank/DDBJ databases">
        <authorList>
            <consortium name="DOE Joint Genome Institute"/>
            <person name="Ahrendt S."/>
            <person name="Looney B.P."/>
            <person name="Miyauchi S."/>
            <person name="Morin E."/>
            <person name="Drula E."/>
            <person name="Courty P.E."/>
            <person name="Chicoki N."/>
            <person name="Fauchery L."/>
            <person name="Kohler A."/>
            <person name="Kuo A."/>
            <person name="Labutti K."/>
            <person name="Pangilinan J."/>
            <person name="Lipzen A."/>
            <person name="Riley R."/>
            <person name="Andreopoulos W."/>
            <person name="He G."/>
            <person name="Johnson J."/>
            <person name="Barry K.W."/>
            <person name="Grigoriev I.V."/>
            <person name="Nagy L."/>
            <person name="Hibbett D."/>
            <person name="Henrissat B."/>
            <person name="Matheny P.B."/>
            <person name="Labbe J."/>
            <person name="Martin F."/>
        </authorList>
    </citation>
    <scope>NUCLEOTIDE SEQUENCE</scope>
    <source>
        <strain evidence="1">EC-137</strain>
    </source>
</reference>
<dbReference type="EMBL" id="MU273642">
    <property type="protein sequence ID" value="KAI0030043.1"/>
    <property type="molecule type" value="Genomic_DNA"/>
</dbReference>
<organism evidence="1 2">
    <name type="scientific">Vararia minispora EC-137</name>
    <dbReference type="NCBI Taxonomy" id="1314806"/>
    <lineage>
        <taxon>Eukaryota</taxon>
        <taxon>Fungi</taxon>
        <taxon>Dikarya</taxon>
        <taxon>Basidiomycota</taxon>
        <taxon>Agaricomycotina</taxon>
        <taxon>Agaricomycetes</taxon>
        <taxon>Russulales</taxon>
        <taxon>Lachnocladiaceae</taxon>
        <taxon>Vararia</taxon>
    </lineage>
</organism>
<dbReference type="Proteomes" id="UP000814128">
    <property type="component" value="Unassembled WGS sequence"/>
</dbReference>
<evidence type="ECO:0000313" key="2">
    <source>
        <dbReference type="Proteomes" id="UP000814128"/>
    </source>
</evidence>